<accession>A0A511CGY8</accession>
<evidence type="ECO:0000313" key="1">
    <source>
        <dbReference type="EMBL" id="GEL11859.1"/>
    </source>
</evidence>
<gene>
    <name evidence="1" type="ORF">FGL01_25980</name>
</gene>
<proteinExistence type="predicted"/>
<dbReference type="EMBL" id="BJVF01000006">
    <property type="protein sequence ID" value="GEL11859.1"/>
    <property type="molecule type" value="Genomic_DNA"/>
</dbReference>
<comment type="caution">
    <text evidence="1">The sequence shown here is derived from an EMBL/GenBank/DDBJ whole genome shotgun (WGS) entry which is preliminary data.</text>
</comment>
<dbReference type="Proteomes" id="UP000321579">
    <property type="component" value="Unassembled WGS sequence"/>
</dbReference>
<protein>
    <submittedName>
        <fullName evidence="1">Uncharacterized protein</fullName>
    </submittedName>
</protein>
<dbReference type="AlphaFoldDB" id="A0A511CGY8"/>
<reference evidence="1 2" key="1">
    <citation type="submission" date="2019-07" db="EMBL/GenBank/DDBJ databases">
        <title>Whole genome shotgun sequence of Flavobacterium glycines NBRC 105008.</title>
        <authorList>
            <person name="Hosoyama A."/>
            <person name="Uohara A."/>
            <person name="Ohji S."/>
            <person name="Ichikawa N."/>
        </authorList>
    </citation>
    <scope>NUCLEOTIDE SEQUENCE [LARGE SCALE GENOMIC DNA]</scope>
    <source>
        <strain evidence="1 2">NBRC 105008</strain>
    </source>
</reference>
<organism evidence="1 2">
    <name type="scientific">Flavobacterium glycines</name>
    <dbReference type="NCBI Taxonomy" id="551990"/>
    <lineage>
        <taxon>Bacteria</taxon>
        <taxon>Pseudomonadati</taxon>
        <taxon>Bacteroidota</taxon>
        <taxon>Flavobacteriia</taxon>
        <taxon>Flavobacteriales</taxon>
        <taxon>Flavobacteriaceae</taxon>
        <taxon>Flavobacterium</taxon>
    </lineage>
</organism>
<sequence length="64" mass="7590">MLNCAEAALKSTTFACWAKRKEEIKRKKYFIKSVLEPENQSYKALVNYWKYFVCLPLKLLIKLS</sequence>
<name>A0A511CGY8_9FLAO</name>
<evidence type="ECO:0000313" key="2">
    <source>
        <dbReference type="Proteomes" id="UP000321579"/>
    </source>
</evidence>